<dbReference type="InterPro" id="IPR009081">
    <property type="entry name" value="PP-bd_ACP"/>
</dbReference>
<evidence type="ECO:0000313" key="3">
    <source>
        <dbReference type="Proteomes" id="UP000557772"/>
    </source>
</evidence>
<evidence type="ECO:0000259" key="1">
    <source>
        <dbReference type="Pfam" id="PF00550"/>
    </source>
</evidence>
<gene>
    <name evidence="2" type="ORF">HJ588_04355</name>
</gene>
<dbReference type="EMBL" id="JABENB010000001">
    <property type="protein sequence ID" value="NNG38507.1"/>
    <property type="molecule type" value="Genomic_DNA"/>
</dbReference>
<reference evidence="2 3" key="1">
    <citation type="submission" date="2020-05" db="EMBL/GenBank/DDBJ databases">
        <title>Flexivirga sp. ID2601S isolated from air conditioner.</title>
        <authorList>
            <person name="Kim D.H."/>
        </authorList>
    </citation>
    <scope>NUCLEOTIDE SEQUENCE [LARGE SCALE GENOMIC DNA]</scope>
    <source>
        <strain evidence="2 3">ID2601S</strain>
    </source>
</reference>
<comment type="caution">
    <text evidence="2">The sequence shown here is derived from an EMBL/GenBank/DDBJ whole genome shotgun (WGS) entry which is preliminary data.</text>
</comment>
<proteinExistence type="predicted"/>
<dbReference type="Pfam" id="PF00550">
    <property type="entry name" value="PP-binding"/>
    <property type="match status" value="1"/>
</dbReference>
<feature type="domain" description="Carrier" evidence="1">
    <location>
        <begin position="20"/>
        <end position="75"/>
    </location>
</feature>
<dbReference type="Gene3D" id="1.10.1200.10">
    <property type="entry name" value="ACP-like"/>
    <property type="match status" value="1"/>
</dbReference>
<name>A0A849AF35_9MICO</name>
<dbReference type="AlphaFoldDB" id="A0A849AF35"/>
<dbReference type="RefSeq" id="WP_171152340.1">
    <property type="nucleotide sequence ID" value="NZ_JABENB010000001.1"/>
</dbReference>
<sequence>MTTTRTDQDTLAMVIEAMRDMGIDGVDITPDTHLREDLDVDSAELVELVTDVAGQAPDGKALKHVRTVAELVTFLDGGAPDQPSEPIKESA</sequence>
<dbReference type="Proteomes" id="UP000557772">
    <property type="component" value="Unassembled WGS sequence"/>
</dbReference>
<protein>
    <recommendedName>
        <fullName evidence="1">Carrier domain-containing protein</fullName>
    </recommendedName>
</protein>
<dbReference type="SUPFAM" id="SSF47336">
    <property type="entry name" value="ACP-like"/>
    <property type="match status" value="1"/>
</dbReference>
<evidence type="ECO:0000313" key="2">
    <source>
        <dbReference type="EMBL" id="NNG38507.1"/>
    </source>
</evidence>
<accession>A0A849AF35</accession>
<keyword evidence="3" id="KW-1185">Reference proteome</keyword>
<organism evidence="2 3">
    <name type="scientific">Flexivirga aerilata</name>
    <dbReference type="NCBI Taxonomy" id="1656889"/>
    <lineage>
        <taxon>Bacteria</taxon>
        <taxon>Bacillati</taxon>
        <taxon>Actinomycetota</taxon>
        <taxon>Actinomycetes</taxon>
        <taxon>Micrococcales</taxon>
        <taxon>Dermacoccaceae</taxon>
        <taxon>Flexivirga</taxon>
    </lineage>
</organism>
<dbReference type="InterPro" id="IPR036736">
    <property type="entry name" value="ACP-like_sf"/>
</dbReference>